<feature type="compositionally biased region" description="Polar residues" evidence="1">
    <location>
        <begin position="10"/>
        <end position="27"/>
    </location>
</feature>
<evidence type="ECO:0000313" key="2">
    <source>
        <dbReference type="EMBL" id="CEL70804.1"/>
    </source>
</evidence>
<feature type="compositionally biased region" description="Polar residues" evidence="1">
    <location>
        <begin position="281"/>
        <end position="306"/>
    </location>
</feature>
<gene>
    <name evidence="2" type="ORF">BN1204_064820</name>
</gene>
<accession>A0A0F7UL03</accession>
<feature type="region of interest" description="Disordered" evidence="1">
    <location>
        <begin position="1492"/>
        <end position="1540"/>
    </location>
</feature>
<feature type="compositionally biased region" description="Basic and acidic residues" evidence="1">
    <location>
        <begin position="1365"/>
        <end position="1388"/>
    </location>
</feature>
<proteinExistence type="predicted"/>
<name>A0A0F7UL03_NEOCL</name>
<reference evidence="2" key="1">
    <citation type="journal article" date="2015" name="PLoS ONE">
        <title>Comprehensive Evaluation of Toxoplasma gondii VEG and Neospora caninum LIV Genomes with Tachyzoite Stage Transcriptome and Proteome Defines Novel Transcript Features.</title>
        <authorList>
            <person name="Ramaprasad A."/>
            <person name="Mourier T."/>
            <person name="Naeem R."/>
            <person name="Malas T.B."/>
            <person name="Moussa E."/>
            <person name="Panigrahi A."/>
            <person name="Vermont S.J."/>
            <person name="Otto T.D."/>
            <person name="Wastling J."/>
            <person name="Pain A."/>
        </authorList>
    </citation>
    <scope>NUCLEOTIDE SEQUENCE</scope>
    <source>
        <strain evidence="2">Liverpool</strain>
    </source>
</reference>
<feature type="compositionally biased region" description="Polar residues" evidence="1">
    <location>
        <begin position="132"/>
        <end position="146"/>
    </location>
</feature>
<organism evidence="2">
    <name type="scientific">Neospora caninum (strain Liverpool)</name>
    <dbReference type="NCBI Taxonomy" id="572307"/>
    <lineage>
        <taxon>Eukaryota</taxon>
        <taxon>Sar</taxon>
        <taxon>Alveolata</taxon>
        <taxon>Apicomplexa</taxon>
        <taxon>Conoidasida</taxon>
        <taxon>Coccidia</taxon>
        <taxon>Eucoccidiorida</taxon>
        <taxon>Eimeriorina</taxon>
        <taxon>Sarcocystidae</taxon>
        <taxon>Neospora</taxon>
    </lineage>
</organism>
<feature type="region of interest" description="Disordered" evidence="1">
    <location>
        <begin position="690"/>
        <end position="772"/>
    </location>
</feature>
<feature type="region of interest" description="Disordered" evidence="1">
    <location>
        <begin position="918"/>
        <end position="977"/>
    </location>
</feature>
<feature type="compositionally biased region" description="Basic and acidic residues" evidence="1">
    <location>
        <begin position="1280"/>
        <end position="1295"/>
    </location>
</feature>
<feature type="compositionally biased region" description="Polar residues" evidence="1">
    <location>
        <begin position="1492"/>
        <end position="1501"/>
    </location>
</feature>
<feature type="compositionally biased region" description="Gly residues" evidence="1">
    <location>
        <begin position="1197"/>
        <end position="1206"/>
    </location>
</feature>
<feature type="region of interest" description="Disordered" evidence="1">
    <location>
        <begin position="1258"/>
        <end position="1301"/>
    </location>
</feature>
<evidence type="ECO:0000256" key="1">
    <source>
        <dbReference type="SAM" id="MobiDB-lite"/>
    </source>
</evidence>
<feature type="region of interest" description="Disordered" evidence="1">
    <location>
        <begin position="475"/>
        <end position="512"/>
    </location>
</feature>
<feature type="region of interest" description="Disordered" evidence="1">
    <location>
        <begin position="1365"/>
        <end position="1448"/>
    </location>
</feature>
<feature type="region of interest" description="Disordered" evidence="1">
    <location>
        <begin position="132"/>
        <end position="161"/>
    </location>
</feature>
<dbReference type="EMBL" id="LN714487">
    <property type="protein sequence ID" value="CEL70804.1"/>
    <property type="molecule type" value="Genomic_DNA"/>
</dbReference>
<sequence>MSGPSVGRSADSTEGAASQEPSLSSPQVHLPFSPTPVRSHSVPLPNQQEFSLRPTGPVTGVASSGVDAGSSVQQLWRFQELQRQRQMQFQQLAGTSSGVPTDACFFSEKEAPRAPSETQFLSSTYRSVAGGSTTQVSSQLPSSSQAFPGGPSGPSIPAVSVSAPEHLGASNVHSPVLSHQPCSPLSLSSVSSAEDETSCGTASGAKSAFLSTPVPAVDVACEGSSSSQGFTASSAAVSAPSQPSNFLGQSTGGGVQGFGSGGAGASVAFLAASGSSAFSHTPRTSQRGVAPQQTQPAFQSQPTAAGSQLVPSQQLAVQQLLERVRLHGCSVPGLEKILMGTGEPGTVAATEPFGRPAFVSAGSAADTAALPSSAQKIGNVAYPLVSGRDASGRQKDTAASLFGVTLGADLHTNVFVKLQEQQHRATGKEGAGSIFGPRLLAPGAQMPNQALRTASSACPISAAVDTDVDRIQAHQNLRRGADPVQRLSRTLSAPGKSPRGRTAARDGNQGGAARFLQPPVVVASRVAEQGQSKFLQKSRNVGGRIKEGGSSRRGVTAHTSAPEEVCGAVPGACKPLQSSGRIPFPSGVTTREVPGRLPSSLEGLKQLQHSVNQEILLRQQERVRQEASSSKVVNSEKIPVVDGKLRDFMVWPPGMAGALTSRRSVTLFGKTLSPSFLPRGVEPMSVRRLLSGGLTPGQPQGGSQDCRADTSASVMPGEGTQKESRARTKSVGSFEKGVSGKTRGLLRDTQKACEDADGVASRGSGQDSSPAQPPWHAFLESLTVSGFLAYWYARQHVAAGLYRQLQQMEAVEKRLEEHVSGGCALHSNLFFFSLFPETFSNTHFQRNLRYFPQYTIAHDLAAAADLRPLSQYGDTSVSVAAAATKDRTRLQAHMEHSEQTHGQDSQGIHTFGPAQGMATTSESEMAGGRTPVNGSGAAQLKGGAEQPGRRGSQAIGGGSEMEQANAATSFSRGISEHPSSLKVKAAFGRDTGVWVAEARYLPTTPSWGGVQLSEDLEQVEQLIQAAQSLLQGAGEVQEHQLENGKRSGRLEREEDVPILVASLPRSFEAMQQDQQPEQLASLAAKKLLPLHAWKGQDFRSFKSVVPFAARALFAISIGRLEHLIASLQQGVASSIASLELLRNSLVLLQQVEESYAPPIYAIPQHVLCCIFNRGGQGTDLTSKRRQPAAGCNKGDAGDGSGAGESGQLGTNPLAPNGLKKELSQQSSPSPPETDAQASRCDGAWRNIEVKAKESLQLAPEFGSGSETGAPDKLGVSGTIGDKEEASKEEQDRGQDEGGGTCTQVIVPTWERGLRLGPPISARDFEAYADAFEDYLPLFAADPLGSGFDLMTHEEEVKAPKKCLKGRVDMSAKRQRADSSPSEADRSAEQVEANCNSSSHENGVEQVYSPRPKKTPRVSSRGNEFEESRKTPLAENNGHQPISGEGREATPANDWQLTLAPPIGGRALPIATGEPLRVATASVSRQPSYSVRTASSTFSLPTGMSGRDAGDGAEETCRESYNGTQHVSAGVEHMSAQSGAR</sequence>
<feature type="compositionally biased region" description="Basic and acidic residues" evidence="1">
    <location>
        <begin position="745"/>
        <end position="754"/>
    </location>
</feature>
<protein>
    <submittedName>
        <fullName evidence="2">Uncharacterized protein</fullName>
    </submittedName>
</protein>
<feature type="region of interest" description="Disordered" evidence="1">
    <location>
        <begin position="278"/>
        <end position="306"/>
    </location>
</feature>
<feature type="region of interest" description="Disordered" evidence="1">
    <location>
        <begin position="1"/>
        <end position="66"/>
    </location>
</feature>
<feature type="compositionally biased region" description="Basic and acidic residues" evidence="1">
    <location>
        <begin position="1422"/>
        <end position="1431"/>
    </location>
</feature>
<feature type="region of interest" description="Disordered" evidence="1">
    <location>
        <begin position="1179"/>
        <end position="1239"/>
    </location>
</feature>
<feature type="region of interest" description="Disordered" evidence="1">
    <location>
        <begin position="533"/>
        <end position="561"/>
    </location>
</feature>